<sequence length="147" mass="16906">MAVIPALTLALLGGAATVAAPAQANDNHRSGCTVDPLKPTDLRGKKVDFRIRVDCNGEKTVQIRQLRYEDERGPRRSDDFLGSSYFNEHFDRRDDARTLHSVDRVPNLDRRGSEEVYHIVSFRVKDDRGRWSDWTRWEKSPVAEVRR</sequence>
<feature type="signal peptide" evidence="1">
    <location>
        <begin position="1"/>
        <end position="24"/>
    </location>
</feature>
<keyword evidence="1" id="KW-0732">Signal</keyword>
<evidence type="ECO:0000313" key="2">
    <source>
        <dbReference type="EMBL" id="KSU76729.1"/>
    </source>
</evidence>
<keyword evidence="3" id="KW-1185">Reference proteome</keyword>
<dbReference type="AlphaFoldDB" id="A0A0V8IPT6"/>
<evidence type="ECO:0000313" key="3">
    <source>
        <dbReference type="Proteomes" id="UP000053199"/>
    </source>
</evidence>
<reference evidence="2 3" key="1">
    <citation type="journal article" date="2014" name="Arch. Microbiol.">
        <title>Arthrobacter enclensis sp. nov., isolated from sediment sample.</title>
        <authorList>
            <person name="Dastager S.G."/>
            <person name="Liu Q."/>
            <person name="Tang S.K."/>
            <person name="Krishnamurthi S."/>
            <person name="Lee J.C."/>
            <person name="Li W.J."/>
        </authorList>
    </citation>
    <scope>NUCLEOTIDE SEQUENCE [LARGE SCALE GENOMIC DNA]</scope>
    <source>
        <strain evidence="2 3">NIO-1008</strain>
    </source>
</reference>
<dbReference type="Proteomes" id="UP000053199">
    <property type="component" value="Unassembled WGS sequence"/>
</dbReference>
<protein>
    <submittedName>
        <fullName evidence="2">Uncharacterized protein</fullName>
    </submittedName>
</protein>
<accession>A0A0V8IPT6</accession>
<organism evidence="2 3">
    <name type="scientific">Pseudarthrobacter enclensis</name>
    <dbReference type="NCBI Taxonomy" id="993070"/>
    <lineage>
        <taxon>Bacteria</taxon>
        <taxon>Bacillati</taxon>
        <taxon>Actinomycetota</taxon>
        <taxon>Actinomycetes</taxon>
        <taxon>Micrococcales</taxon>
        <taxon>Micrococcaceae</taxon>
        <taxon>Pseudarthrobacter</taxon>
    </lineage>
</organism>
<dbReference type="RefSeq" id="WP_058267800.1">
    <property type="nucleotide sequence ID" value="NZ_FMAZ01000003.1"/>
</dbReference>
<name>A0A0V8IPT6_9MICC</name>
<feature type="chain" id="PRO_5006893413" evidence="1">
    <location>
        <begin position="25"/>
        <end position="147"/>
    </location>
</feature>
<comment type="caution">
    <text evidence="2">The sequence shown here is derived from an EMBL/GenBank/DDBJ whole genome shotgun (WGS) entry which is preliminary data.</text>
</comment>
<proteinExistence type="predicted"/>
<evidence type="ECO:0000256" key="1">
    <source>
        <dbReference type="SAM" id="SignalP"/>
    </source>
</evidence>
<dbReference type="EMBL" id="LNQM01000003">
    <property type="protein sequence ID" value="KSU76729.1"/>
    <property type="molecule type" value="Genomic_DNA"/>
</dbReference>
<gene>
    <name evidence="2" type="ORF">AS031_08980</name>
</gene>
<dbReference type="OrthoDB" id="4947462at2"/>